<dbReference type="AlphaFoldDB" id="M3BUI3"/>
<feature type="compositionally biased region" description="Basic and acidic residues" evidence="1">
    <location>
        <begin position="13"/>
        <end position="29"/>
    </location>
</feature>
<dbReference type="EMBL" id="KB456266">
    <property type="protein sequence ID" value="EMF10994.1"/>
    <property type="molecule type" value="Genomic_DNA"/>
</dbReference>
<reference evidence="2 3" key="1">
    <citation type="journal article" date="2012" name="PLoS Pathog.">
        <title>Diverse lifestyles and strategies of plant pathogenesis encoded in the genomes of eighteen Dothideomycetes fungi.</title>
        <authorList>
            <person name="Ohm R.A."/>
            <person name="Feau N."/>
            <person name="Henrissat B."/>
            <person name="Schoch C.L."/>
            <person name="Horwitz B.A."/>
            <person name="Barry K.W."/>
            <person name="Condon B.J."/>
            <person name="Copeland A.C."/>
            <person name="Dhillon B."/>
            <person name="Glaser F."/>
            <person name="Hesse C.N."/>
            <person name="Kosti I."/>
            <person name="LaButti K."/>
            <person name="Lindquist E.A."/>
            <person name="Lucas S."/>
            <person name="Salamov A.A."/>
            <person name="Bradshaw R.E."/>
            <person name="Ciuffetti L."/>
            <person name="Hamelin R.C."/>
            <person name="Kema G.H.J."/>
            <person name="Lawrence C."/>
            <person name="Scott J.A."/>
            <person name="Spatafora J.W."/>
            <person name="Turgeon B.G."/>
            <person name="de Wit P.J.G.M."/>
            <person name="Zhong S."/>
            <person name="Goodwin S.B."/>
            <person name="Grigoriev I.V."/>
        </authorList>
    </citation>
    <scope>NUCLEOTIDE SEQUENCE [LARGE SCALE GENOMIC DNA]</scope>
    <source>
        <strain evidence="2 3">SO2202</strain>
    </source>
</reference>
<evidence type="ECO:0000256" key="1">
    <source>
        <dbReference type="SAM" id="MobiDB-lite"/>
    </source>
</evidence>
<evidence type="ECO:0000313" key="3">
    <source>
        <dbReference type="Proteomes" id="UP000016931"/>
    </source>
</evidence>
<evidence type="ECO:0000313" key="2">
    <source>
        <dbReference type="EMBL" id="EMF10994.1"/>
    </source>
</evidence>
<gene>
    <name evidence="2" type="ORF">SEPMUDRAFT_134233</name>
</gene>
<sequence>MCRRDSTYLGESRTLDQKVQKQSSRERPARIGKVAQSKLNQGWRVLTLHWSFHYHDKAAFGLLYICQQFRGGKDHAYRRQNRGDTDGDNCSICETKGTITALVKRPLSVIMLPIQLIRVCISCWNSGLDR</sequence>
<dbReference type="GeneID" id="27899761"/>
<protein>
    <submittedName>
        <fullName evidence="2">Uncharacterized protein</fullName>
    </submittedName>
</protein>
<dbReference type="RefSeq" id="XP_016759115.1">
    <property type="nucleotide sequence ID" value="XM_016902624.1"/>
</dbReference>
<accession>M3BUI3</accession>
<dbReference type="HOGENOM" id="CLU_1939455_0_0_1"/>
<organism evidence="2 3">
    <name type="scientific">Sphaerulina musiva (strain SO2202)</name>
    <name type="common">Poplar stem canker fungus</name>
    <name type="synonym">Septoria musiva</name>
    <dbReference type="NCBI Taxonomy" id="692275"/>
    <lineage>
        <taxon>Eukaryota</taxon>
        <taxon>Fungi</taxon>
        <taxon>Dikarya</taxon>
        <taxon>Ascomycota</taxon>
        <taxon>Pezizomycotina</taxon>
        <taxon>Dothideomycetes</taxon>
        <taxon>Dothideomycetidae</taxon>
        <taxon>Mycosphaerellales</taxon>
        <taxon>Mycosphaerellaceae</taxon>
        <taxon>Sphaerulina</taxon>
    </lineage>
</organism>
<dbReference type="Proteomes" id="UP000016931">
    <property type="component" value="Unassembled WGS sequence"/>
</dbReference>
<feature type="region of interest" description="Disordered" evidence="1">
    <location>
        <begin position="1"/>
        <end position="29"/>
    </location>
</feature>
<keyword evidence="3" id="KW-1185">Reference proteome</keyword>
<name>M3BUI3_SPHMS</name>
<proteinExistence type="predicted"/>